<dbReference type="EMBL" id="BAAANC010000001">
    <property type="protein sequence ID" value="GAA1515949.1"/>
    <property type="molecule type" value="Genomic_DNA"/>
</dbReference>
<evidence type="ECO:0000313" key="3">
    <source>
        <dbReference type="EMBL" id="GAA1515949.1"/>
    </source>
</evidence>
<dbReference type="PRINTS" id="PR00111">
    <property type="entry name" value="ABHYDROLASE"/>
</dbReference>
<name>A0ABN2AES3_9ACTN</name>
<sequence length="298" mass="32514">MDLFEDFDEFTVTTSATTIHGRRGGSGPPLLLLHGIPQTHLMWHRVAPRLAERFTVVATDLRGYGGSGTPPSAPDHTPYSMRSIALDQVEVMSALGFDRFAVAGHDRGARCAYRMALDHPDRVSELAVLDVVPTGDAFERADKDFAVGYWVWSFLGAPEPIPEQLIAAAPDVLVDHMLDTWSKDPATFPAEVRAAYVEQFRDPARVHAICEEYRAAATLDCAHDAADRGVRKIACPVLVLWDPAGALGAWYDPLAIWREWADDVRGRPIDAGHFLAEEAPEETTAALTEFLGGGPSIG</sequence>
<protein>
    <submittedName>
        <fullName evidence="3">Alpha/beta hydrolase</fullName>
    </submittedName>
</protein>
<proteinExistence type="predicted"/>
<dbReference type="PRINTS" id="PR00412">
    <property type="entry name" value="EPOXHYDRLASE"/>
</dbReference>
<dbReference type="Proteomes" id="UP001500363">
    <property type="component" value="Unassembled WGS sequence"/>
</dbReference>
<evidence type="ECO:0000259" key="2">
    <source>
        <dbReference type="Pfam" id="PF00561"/>
    </source>
</evidence>
<dbReference type="GO" id="GO:0016787">
    <property type="term" value="F:hydrolase activity"/>
    <property type="evidence" value="ECO:0007669"/>
    <property type="project" value="UniProtKB-KW"/>
</dbReference>
<dbReference type="SUPFAM" id="SSF53474">
    <property type="entry name" value="alpha/beta-Hydrolases"/>
    <property type="match status" value="1"/>
</dbReference>
<dbReference type="PANTHER" id="PTHR43329">
    <property type="entry name" value="EPOXIDE HYDROLASE"/>
    <property type="match status" value="1"/>
</dbReference>
<reference evidence="3 4" key="1">
    <citation type="journal article" date="2019" name="Int. J. Syst. Evol. Microbiol.">
        <title>The Global Catalogue of Microorganisms (GCM) 10K type strain sequencing project: providing services to taxonomists for standard genome sequencing and annotation.</title>
        <authorList>
            <consortium name="The Broad Institute Genomics Platform"/>
            <consortium name="The Broad Institute Genome Sequencing Center for Infectious Disease"/>
            <person name="Wu L."/>
            <person name="Ma J."/>
        </authorList>
    </citation>
    <scope>NUCLEOTIDE SEQUENCE [LARGE SCALE GENOMIC DNA]</scope>
    <source>
        <strain evidence="3 4">JCM 14303</strain>
    </source>
</reference>
<keyword evidence="4" id="KW-1185">Reference proteome</keyword>
<gene>
    <name evidence="3" type="ORF">GCM10009741_13290</name>
</gene>
<dbReference type="InterPro" id="IPR000073">
    <property type="entry name" value="AB_hydrolase_1"/>
</dbReference>
<dbReference type="InterPro" id="IPR000639">
    <property type="entry name" value="Epox_hydrolase-like"/>
</dbReference>
<evidence type="ECO:0000313" key="4">
    <source>
        <dbReference type="Proteomes" id="UP001500363"/>
    </source>
</evidence>
<evidence type="ECO:0000256" key="1">
    <source>
        <dbReference type="ARBA" id="ARBA00022801"/>
    </source>
</evidence>
<accession>A0ABN2AES3</accession>
<feature type="domain" description="AB hydrolase-1" evidence="2">
    <location>
        <begin position="28"/>
        <end position="280"/>
    </location>
</feature>
<dbReference type="Pfam" id="PF00561">
    <property type="entry name" value="Abhydrolase_1"/>
    <property type="match status" value="1"/>
</dbReference>
<comment type="caution">
    <text evidence="3">The sequence shown here is derived from an EMBL/GenBank/DDBJ whole genome shotgun (WGS) entry which is preliminary data.</text>
</comment>
<dbReference type="InterPro" id="IPR029058">
    <property type="entry name" value="AB_hydrolase_fold"/>
</dbReference>
<dbReference type="RefSeq" id="WP_344170930.1">
    <property type="nucleotide sequence ID" value="NZ_BAAANC010000001.1"/>
</dbReference>
<organism evidence="3 4">
    <name type="scientific">Kribbella lupini</name>
    <dbReference type="NCBI Taxonomy" id="291602"/>
    <lineage>
        <taxon>Bacteria</taxon>
        <taxon>Bacillati</taxon>
        <taxon>Actinomycetota</taxon>
        <taxon>Actinomycetes</taxon>
        <taxon>Propionibacteriales</taxon>
        <taxon>Kribbellaceae</taxon>
        <taxon>Kribbella</taxon>
    </lineage>
</organism>
<dbReference type="Gene3D" id="3.40.50.1820">
    <property type="entry name" value="alpha/beta hydrolase"/>
    <property type="match status" value="1"/>
</dbReference>
<keyword evidence="1 3" id="KW-0378">Hydrolase</keyword>